<dbReference type="PANTHER" id="PTHR23317">
    <property type="entry name" value="DEDICATOR OF CYTOKINESIS DOCK"/>
    <property type="match status" value="1"/>
</dbReference>
<evidence type="ECO:0000256" key="1">
    <source>
        <dbReference type="ARBA" id="ARBA00022553"/>
    </source>
</evidence>
<reference evidence="7" key="1">
    <citation type="submission" date="2021-03" db="EMBL/GenBank/DDBJ databases">
        <authorList>
            <person name="Li Z."/>
            <person name="Yang C."/>
        </authorList>
    </citation>
    <scope>NUCLEOTIDE SEQUENCE</scope>
    <source>
        <strain evidence="7">Dzin_1.0</strain>
        <tissue evidence="7">Leaf</tissue>
    </source>
</reference>
<dbReference type="CDD" id="cd11684">
    <property type="entry name" value="DHR2_DOCK"/>
    <property type="match status" value="1"/>
</dbReference>
<proteinExistence type="inferred from homology"/>
<feature type="region of interest" description="Disordered" evidence="4">
    <location>
        <begin position="90"/>
        <end position="114"/>
    </location>
</feature>
<reference evidence="7" key="2">
    <citation type="journal article" date="2022" name="Hortic Res">
        <title>The genome of Dioscorea zingiberensis sheds light on the biosynthesis, origin and evolution of the medicinally important diosgenin saponins.</title>
        <authorList>
            <person name="Li Y."/>
            <person name="Tan C."/>
            <person name="Li Z."/>
            <person name="Guo J."/>
            <person name="Li S."/>
            <person name="Chen X."/>
            <person name="Wang C."/>
            <person name="Dai X."/>
            <person name="Yang H."/>
            <person name="Song W."/>
            <person name="Hou L."/>
            <person name="Xu J."/>
            <person name="Tong Z."/>
            <person name="Xu A."/>
            <person name="Yuan X."/>
            <person name="Wang W."/>
            <person name="Yang Q."/>
            <person name="Chen L."/>
            <person name="Sun Z."/>
            <person name="Wang K."/>
            <person name="Pan B."/>
            <person name="Chen J."/>
            <person name="Bao Y."/>
            <person name="Liu F."/>
            <person name="Qi X."/>
            <person name="Gang D.R."/>
            <person name="Wen J."/>
            <person name="Li J."/>
        </authorList>
    </citation>
    <scope>NUCLEOTIDE SEQUENCE</scope>
    <source>
        <strain evidence="7">Dzin_1.0</strain>
    </source>
</reference>
<evidence type="ECO:0008006" key="9">
    <source>
        <dbReference type="Google" id="ProtNLM"/>
    </source>
</evidence>
<dbReference type="PROSITE" id="PS51651">
    <property type="entry name" value="DOCKER"/>
    <property type="match status" value="1"/>
</dbReference>
<dbReference type="InterPro" id="IPR043161">
    <property type="entry name" value="DOCK_C_lobe_A"/>
</dbReference>
<comment type="similarity">
    <text evidence="3">Belongs to the DOCK family.</text>
</comment>
<accession>A0A9D5D0N0</accession>
<dbReference type="EMBL" id="JAGGNH010000002">
    <property type="protein sequence ID" value="KAJ0982402.1"/>
    <property type="molecule type" value="Genomic_DNA"/>
</dbReference>
<dbReference type="FunFam" id="1.20.58.740:FF:000005">
    <property type="entry name" value="Guanine nucleotide exchange factor SPIKE 1"/>
    <property type="match status" value="1"/>
</dbReference>
<feature type="domain" description="C2 DOCK-type" evidence="5">
    <location>
        <begin position="479"/>
        <end position="638"/>
    </location>
</feature>
<dbReference type="InterPro" id="IPR043162">
    <property type="entry name" value="DOCK_C_lobe_C"/>
</dbReference>
<comment type="caution">
    <text evidence="7">The sequence shown here is derived from an EMBL/GenBank/DDBJ whole genome shotgun (WGS) entry which is preliminary data.</text>
</comment>
<evidence type="ECO:0000313" key="8">
    <source>
        <dbReference type="Proteomes" id="UP001085076"/>
    </source>
</evidence>
<evidence type="ECO:0000313" key="7">
    <source>
        <dbReference type="EMBL" id="KAJ0982402.1"/>
    </source>
</evidence>
<dbReference type="InterPro" id="IPR027007">
    <property type="entry name" value="C2_DOCK-type_domain"/>
</dbReference>
<dbReference type="PROSITE" id="PS51650">
    <property type="entry name" value="C2_DOCK"/>
    <property type="match status" value="1"/>
</dbReference>
<dbReference type="InterPro" id="IPR016024">
    <property type="entry name" value="ARM-type_fold"/>
</dbReference>
<dbReference type="PANTHER" id="PTHR23317:SF76">
    <property type="entry name" value="LD20667P"/>
    <property type="match status" value="1"/>
</dbReference>
<dbReference type="Gene3D" id="1.25.40.410">
    <property type="match status" value="1"/>
</dbReference>
<evidence type="ECO:0000259" key="6">
    <source>
        <dbReference type="PROSITE" id="PS51651"/>
    </source>
</evidence>
<dbReference type="Gene3D" id="2.60.40.150">
    <property type="entry name" value="C2 domain"/>
    <property type="match status" value="1"/>
</dbReference>
<sequence length="1846" mass="208694">MAMEDISSNAPRFRRLPRQAWASNPELDLLINENLEQWPHVNELVQCYKADWVKDEIKYGHYESVSPLPFQNQIFEGPDTDIETEIRLARSRHSKADDATDDDTPSTSGRQISEFGSDNLSAKNHFGFSPLPAYEPAFDWETERSLIFGQRISETHPAQYSSGLKITAKVLSLSFQAGLVEPFYGTICLYNRERREKLSEDFYFHVLPTDTLDATLTLERRGIFSLDTPSAAVCFLIQLEKPATEEGGVTPSVYSRKEPLHLTERERQKLQVWSRIMPYRESFAWAIIPLFENHNVVSAGGAASPGSPIAPSVSGSSSQESVVESGAKITLNGKLAQYSSGSSVVLEISNLNKVKESYTEDSLQDPKRKVHKPVKGVLRLEVEKLQSAHVQPDSISESGSMNNDANDAGDRFVEPTPIKYLAHGAHEVRVSNPKYNSVDAKEPHQNGSNAMTVPDCDSFDFHAFDFRVMTRSEPFPHLLHYLYVYPLTVSLSRKRNLFIRVEMRKDDGDIRKHPLEAMYPRDHGAALQKWTHTQVSVGSRMASYHDEIKISLPVILSPQHHLLFTFFHVDLQTKQEAPKPVIVGYAALPLSTHAQLQSEVSLPILRELVPHYLQDTGKERLDYLEDGKNVFRLRLKLCSSLFPVNERVRDFFLEYDRHILRTSPPWGSELLEAINSLKNVESTALLQFLQPILNMLLHLIGDGGETLQVAAFRAMVNILTRVQQESADGADRNRFLVNYVDYAFDDFGGRQAPVYPGLSTVWGSLARSKAKGYRVGPVYDDVLAMAWFFLELIVKSMALEQSRLFYHSLPLGDDIPPLQLKDGVFRCIMQLYDCLLTEVHERCKKGLSLAKRLNSSLAFFCYDLLSIIEPRQVFELVSLYMDKFAGVCQSVLHDCKLTFLQILCDHDLFVEMPGRDPSDRNYLSSVLIQELFLTWDHDDLTQRTKAARILVVLMCKHEFDSRYQKREDKLYIAQLYFPLIGQILDEMPVFYNLNAVEKREVLIVVLQIIRNLDDASLVKAWQQSIARTRLFFKLLEECLVVFEHKKPADSLLMSCSSRSPDIEGPASPKYSDRLSPAINSYLSEASRQEVRTQGTPENGYMWQKVSPQLSSPSQPYSLREALAQAQSSRIGTSTRALRESLHPILRQKLELWEENLSTAVSLQVLEMTDKFSTAAASHSIATDYGKLDCITSIVMGLFSRSQPLAFWKALFPVFNNVFNLHGATLLARENDRFMKQVAFHLLRLAVFRNDSIRRRAVIGLQILVRNSFYYFTTTTRLRVMLTITLSELMSDVQVTQMKYDGSLEESGEARRLRKSLCEMADEGRSLELIEESGLPSNALEAVPEGSTDTRWSWEEVRHLSESLIQALDAGLEHALLASVMNLDRYAAAESFYKLAMAYAPVPDLHIMWLLHLCDAHQEMQSWAEAAQCAVAVAGVIMQAIVGRNDAVWSRDHVAALRKICPMVSCAVTGEASAAEVEGYGASKLTVDSAVKYLQLANKLFSQAELHHFCASILELIIPVYKSRRAFGQLAKCHTSLTSIYEAILEQESSPIPFIDATYYRVGFYGEQFGKLDRKEYVYREPRDVRLGDIMEKLSHIYESRMDGATLHIIPDSRQVNAEDLQAGVCYLQITAVDPVMEDEDLGSRRERIFSLSTGTVRARVFDRFLFDTPFTKNGKTQGGLEDQWKRRTVLQTEGSFPALVNRLLVVKSESLEFSPVENAIGMIETRTAALRNELEEPRSTEGDQLPRLQSLQRILQGSVAVQVNSGVLSVCTAFLSGEPATRLRSQELQQLIAALLEFMAVCKRAIRVHFRLIGEEDQDFHTQLVNGFQSLTAELSHYIPAILSEL</sequence>
<dbReference type="InterPro" id="IPR046773">
    <property type="entry name" value="DOCKER_Lobe_C"/>
</dbReference>
<dbReference type="CDD" id="cd08679">
    <property type="entry name" value="C2_DOCK180_related"/>
    <property type="match status" value="1"/>
</dbReference>
<evidence type="ECO:0000256" key="4">
    <source>
        <dbReference type="SAM" id="MobiDB-lite"/>
    </source>
</evidence>
<dbReference type="GO" id="GO:0007264">
    <property type="term" value="P:small GTPase-mediated signal transduction"/>
    <property type="evidence" value="ECO:0007669"/>
    <property type="project" value="InterPro"/>
</dbReference>
<keyword evidence="1" id="KW-0597">Phosphoprotein</keyword>
<dbReference type="InterPro" id="IPR026791">
    <property type="entry name" value="DOCK"/>
</dbReference>
<evidence type="ECO:0000256" key="2">
    <source>
        <dbReference type="ARBA" id="ARBA00022658"/>
    </source>
</evidence>
<dbReference type="OrthoDB" id="47328at2759"/>
<dbReference type="Pfam" id="PF20422">
    <property type="entry name" value="DHR-2_Lobe_B"/>
    <property type="match status" value="1"/>
</dbReference>
<dbReference type="Pfam" id="PF14429">
    <property type="entry name" value="DOCK-C2"/>
    <property type="match status" value="1"/>
</dbReference>
<dbReference type="InterPro" id="IPR046770">
    <property type="entry name" value="DOCKER_Lobe_B"/>
</dbReference>
<dbReference type="Proteomes" id="UP001085076">
    <property type="component" value="Miscellaneous, Linkage group lg02"/>
</dbReference>
<dbReference type="Gene3D" id="1.20.58.740">
    <property type="match status" value="1"/>
</dbReference>
<evidence type="ECO:0000259" key="5">
    <source>
        <dbReference type="PROSITE" id="PS51650"/>
    </source>
</evidence>
<feature type="domain" description="DOCKER" evidence="6">
    <location>
        <begin position="1396"/>
        <end position="1844"/>
    </location>
</feature>
<dbReference type="Pfam" id="PF06920">
    <property type="entry name" value="DHR-2_Lobe_A"/>
    <property type="match status" value="1"/>
</dbReference>
<protein>
    <recommendedName>
        <fullName evidence="9">Guanine nucleotide exchange factor SPIKE 1</fullName>
    </recommendedName>
</protein>
<keyword evidence="8" id="KW-1185">Reference proteome</keyword>
<dbReference type="InterPro" id="IPR035892">
    <property type="entry name" value="C2_domain_sf"/>
</dbReference>
<dbReference type="GO" id="GO:0005085">
    <property type="term" value="F:guanyl-nucleotide exchange factor activity"/>
    <property type="evidence" value="ECO:0007669"/>
    <property type="project" value="UniProtKB-KW"/>
</dbReference>
<evidence type="ECO:0000256" key="3">
    <source>
        <dbReference type="PROSITE-ProRule" id="PRU00983"/>
    </source>
</evidence>
<organism evidence="7 8">
    <name type="scientific">Dioscorea zingiberensis</name>
    <dbReference type="NCBI Taxonomy" id="325984"/>
    <lineage>
        <taxon>Eukaryota</taxon>
        <taxon>Viridiplantae</taxon>
        <taxon>Streptophyta</taxon>
        <taxon>Embryophyta</taxon>
        <taxon>Tracheophyta</taxon>
        <taxon>Spermatophyta</taxon>
        <taxon>Magnoliopsida</taxon>
        <taxon>Liliopsida</taxon>
        <taxon>Dioscoreales</taxon>
        <taxon>Dioscoreaceae</taxon>
        <taxon>Dioscorea</taxon>
    </lineage>
</organism>
<dbReference type="InterPro" id="IPR027357">
    <property type="entry name" value="DOCKER_dom"/>
</dbReference>
<dbReference type="InterPro" id="IPR046769">
    <property type="entry name" value="DOCKER_Lobe_A"/>
</dbReference>
<feature type="compositionally biased region" description="Polar residues" evidence="4">
    <location>
        <begin position="105"/>
        <end position="114"/>
    </location>
</feature>
<dbReference type="Pfam" id="PF20421">
    <property type="entry name" value="DHR-2_Lobe_C"/>
    <property type="match status" value="1"/>
</dbReference>
<keyword evidence="2" id="KW-0344">Guanine-nucleotide releasing factor</keyword>
<gene>
    <name evidence="7" type="ORF">J5N97_010657</name>
</gene>
<name>A0A9D5D0N0_9LILI</name>
<dbReference type="SUPFAM" id="SSF48371">
    <property type="entry name" value="ARM repeat"/>
    <property type="match status" value="1"/>
</dbReference>